<feature type="transmembrane region" description="Helical" evidence="12">
    <location>
        <begin position="196"/>
        <end position="217"/>
    </location>
</feature>
<feature type="transmembrane region" description="Helical" evidence="12">
    <location>
        <begin position="344"/>
        <end position="366"/>
    </location>
</feature>
<evidence type="ECO:0000259" key="13">
    <source>
        <dbReference type="PROSITE" id="PS51201"/>
    </source>
</evidence>
<proteinExistence type="inferred from homology"/>
<evidence type="ECO:0000256" key="4">
    <source>
        <dbReference type="ARBA" id="ARBA00022449"/>
    </source>
</evidence>
<dbReference type="PRINTS" id="PR00335">
    <property type="entry name" value="KUPTAKETRKA"/>
</dbReference>
<evidence type="ECO:0000256" key="2">
    <source>
        <dbReference type="ARBA" id="ARBA00005551"/>
    </source>
</evidence>
<dbReference type="EMBL" id="WMIF01000002">
    <property type="protein sequence ID" value="MTH33402.1"/>
    <property type="molecule type" value="Genomic_DNA"/>
</dbReference>
<dbReference type="PANTHER" id="PTHR46157:SF8">
    <property type="entry name" value="GLUTATHIONE-REGULATED POTASSIUM-EFFLUX SYSTEM PROTEIN"/>
    <property type="match status" value="1"/>
</dbReference>
<feature type="transmembrane region" description="Helical" evidence="12">
    <location>
        <begin position="372"/>
        <end position="391"/>
    </location>
</feature>
<organism evidence="14 15">
    <name type="scientific">Paracoccus limosus</name>
    <dbReference type="NCBI Taxonomy" id="913252"/>
    <lineage>
        <taxon>Bacteria</taxon>
        <taxon>Pseudomonadati</taxon>
        <taxon>Pseudomonadota</taxon>
        <taxon>Alphaproteobacteria</taxon>
        <taxon>Rhodobacterales</taxon>
        <taxon>Paracoccaceae</taxon>
        <taxon>Paracoccus</taxon>
    </lineage>
</organism>
<dbReference type="InterPro" id="IPR004771">
    <property type="entry name" value="K/H_exchanger"/>
</dbReference>
<evidence type="ECO:0000256" key="11">
    <source>
        <dbReference type="ARBA" id="ARBA00023136"/>
    </source>
</evidence>
<dbReference type="PROSITE" id="PS51201">
    <property type="entry name" value="RCK_N"/>
    <property type="match status" value="1"/>
</dbReference>
<comment type="subcellular location">
    <subcellularLocation>
        <location evidence="1">Endomembrane system</location>
        <topology evidence="1">Multi-pass membrane protein</topology>
    </subcellularLocation>
</comment>
<keyword evidence="6" id="KW-0633">Potassium transport</keyword>
<keyword evidence="8" id="KW-0630">Potassium</keyword>
<gene>
    <name evidence="14" type="ORF">GL279_02175</name>
</gene>
<dbReference type="OrthoDB" id="9781411at2"/>
<feature type="transmembrane region" description="Helical" evidence="12">
    <location>
        <begin position="161"/>
        <end position="184"/>
    </location>
</feature>
<dbReference type="InterPro" id="IPR036291">
    <property type="entry name" value="NAD(P)-bd_dom_sf"/>
</dbReference>
<keyword evidence="7 12" id="KW-0812">Transmembrane</keyword>
<dbReference type="NCBIfam" id="TIGR00932">
    <property type="entry name" value="2a37"/>
    <property type="match status" value="1"/>
</dbReference>
<dbReference type="AlphaFoldDB" id="A0A844GY66"/>
<dbReference type="InterPro" id="IPR038770">
    <property type="entry name" value="Na+/solute_symporter_sf"/>
</dbReference>
<dbReference type="InterPro" id="IPR006153">
    <property type="entry name" value="Cation/H_exchanger_TM"/>
</dbReference>
<feature type="transmembrane region" description="Helical" evidence="12">
    <location>
        <begin position="69"/>
        <end position="88"/>
    </location>
</feature>
<keyword evidence="10" id="KW-0406">Ion transport</keyword>
<reference evidence="14 15" key="1">
    <citation type="submission" date="2019-11" db="EMBL/GenBank/DDBJ databases">
        <authorList>
            <person name="Dong K."/>
        </authorList>
    </citation>
    <scope>NUCLEOTIDE SEQUENCE [LARGE SCALE GENOMIC DNA]</scope>
    <source>
        <strain evidence="14 15">JCM 17370</strain>
    </source>
</reference>
<keyword evidence="9 12" id="KW-1133">Transmembrane helix</keyword>
<evidence type="ECO:0000256" key="7">
    <source>
        <dbReference type="ARBA" id="ARBA00022692"/>
    </source>
</evidence>
<dbReference type="InterPro" id="IPR006036">
    <property type="entry name" value="K_uptake_TrkA"/>
</dbReference>
<feature type="transmembrane region" description="Helical" evidence="12">
    <location>
        <begin position="45"/>
        <end position="63"/>
    </location>
</feature>
<evidence type="ECO:0000313" key="15">
    <source>
        <dbReference type="Proteomes" id="UP000442533"/>
    </source>
</evidence>
<feature type="transmembrane region" description="Helical" evidence="12">
    <location>
        <begin position="20"/>
        <end position="38"/>
    </location>
</feature>
<dbReference type="GO" id="GO:0012505">
    <property type="term" value="C:endomembrane system"/>
    <property type="evidence" value="ECO:0007669"/>
    <property type="project" value="UniProtKB-SubCell"/>
</dbReference>
<dbReference type="Gene3D" id="3.40.50.720">
    <property type="entry name" value="NAD(P)-binding Rossmann-like Domain"/>
    <property type="match status" value="1"/>
</dbReference>
<dbReference type="GO" id="GO:0015079">
    <property type="term" value="F:potassium ion transmembrane transporter activity"/>
    <property type="evidence" value="ECO:0007669"/>
    <property type="project" value="InterPro"/>
</dbReference>
<evidence type="ECO:0000256" key="10">
    <source>
        <dbReference type="ARBA" id="ARBA00023065"/>
    </source>
</evidence>
<accession>A0A844GY66</accession>
<feature type="domain" description="RCK N-terminal" evidence="13">
    <location>
        <begin position="413"/>
        <end position="530"/>
    </location>
</feature>
<dbReference type="Pfam" id="PF02254">
    <property type="entry name" value="TrkA_N"/>
    <property type="match status" value="1"/>
</dbReference>
<dbReference type="FunFam" id="3.40.50.720:FF:000036">
    <property type="entry name" value="Glutathione-regulated potassium-efflux system protein KefB"/>
    <property type="match status" value="1"/>
</dbReference>
<keyword evidence="15" id="KW-1185">Reference proteome</keyword>
<evidence type="ECO:0000313" key="14">
    <source>
        <dbReference type="EMBL" id="MTH33402.1"/>
    </source>
</evidence>
<feature type="transmembrane region" description="Helical" evidence="12">
    <location>
        <begin position="282"/>
        <end position="298"/>
    </location>
</feature>
<evidence type="ECO:0000256" key="5">
    <source>
        <dbReference type="ARBA" id="ARBA00022475"/>
    </source>
</evidence>
<dbReference type="SUPFAM" id="SSF51735">
    <property type="entry name" value="NAD(P)-binding Rossmann-fold domains"/>
    <property type="match status" value="1"/>
</dbReference>
<dbReference type="Gene3D" id="1.20.1530.20">
    <property type="match status" value="1"/>
</dbReference>
<keyword evidence="5" id="KW-1003">Cell membrane</keyword>
<feature type="transmembrane region" description="Helical" evidence="12">
    <location>
        <begin position="304"/>
        <end position="332"/>
    </location>
</feature>
<feature type="transmembrane region" description="Helical" evidence="12">
    <location>
        <begin position="130"/>
        <end position="149"/>
    </location>
</feature>
<evidence type="ECO:0000256" key="12">
    <source>
        <dbReference type="SAM" id="Phobius"/>
    </source>
</evidence>
<dbReference type="GO" id="GO:0005886">
    <property type="term" value="C:plasma membrane"/>
    <property type="evidence" value="ECO:0007669"/>
    <property type="project" value="InterPro"/>
</dbReference>
<dbReference type="Proteomes" id="UP000442533">
    <property type="component" value="Unassembled WGS sequence"/>
</dbReference>
<dbReference type="InterPro" id="IPR003148">
    <property type="entry name" value="RCK_N"/>
</dbReference>
<keyword evidence="3" id="KW-0813">Transport</keyword>
<dbReference type="GO" id="GO:1902600">
    <property type="term" value="P:proton transmembrane transport"/>
    <property type="evidence" value="ECO:0007669"/>
    <property type="project" value="InterPro"/>
</dbReference>
<keyword evidence="4" id="KW-0050">Antiport</keyword>
<dbReference type="RefSeq" id="WP_155062980.1">
    <property type="nucleotide sequence ID" value="NZ_WMIF01000002.1"/>
</dbReference>
<sequence>MEGTEAAHQVAQHVEHGANIGPVVVLLAAAVIAVPLFRRAGLGSVLGYLAAGLVVGPFGLGLFNDPQSVIAVAELGVVLFLFIIGLEMQPSRLWSMRGEIFGIGLAQVVLAMAALTCVGLALGFPAPASFVSGAGFVLTSTAIVMQMLSERNEMSLPKGRRIVSILLLEDLAIVPLLALVAFLAPGGETVTLAQRLVGIGIGLGCIAALVVAGRYLLNPMFGLLARFGGREVMTASALLVVLGAALLMQWGGLSMAMGAFLAGVLLSESSFRHQLEADIEPFRGLLLGLFFMGVGMALDLDVIVANWALIAICVPAYMVLKLLVIYVVARLFRASHAESLERAVLMAQGGEFAFVLYSTAMQFGIINGQENATLTAIVIVSMVLTPLMIILHDRQARPAPVSLEGVEPARDLEARVLMIGFGRMGQIVSQPLIARGHSISIIESDPQTIRDADQFGFKVWYGDGSRSDVLHAAGAEKASLIVAVPGDKHATTRIVELVKHEFPLVPVLARAYDREHALELVKAGADFQVRETLESGFVMGREALVQLGDDPDEIDNVMEEIRSRDSNRFQMECVGGIFAGRDLILSNRNS</sequence>
<dbReference type="GO" id="GO:0015297">
    <property type="term" value="F:antiporter activity"/>
    <property type="evidence" value="ECO:0007669"/>
    <property type="project" value="UniProtKB-KW"/>
</dbReference>
<comment type="similarity">
    <text evidence="2">Belongs to the monovalent cation:proton antiporter 2 (CPA2) transporter (TC 2.A.37) family.</text>
</comment>
<evidence type="ECO:0000256" key="8">
    <source>
        <dbReference type="ARBA" id="ARBA00022958"/>
    </source>
</evidence>
<dbReference type="PANTHER" id="PTHR46157">
    <property type="entry name" value="K(+) EFFLUX ANTIPORTER 3, CHLOROPLASTIC"/>
    <property type="match status" value="1"/>
</dbReference>
<name>A0A844GY66_9RHOB</name>
<dbReference type="Pfam" id="PF00999">
    <property type="entry name" value="Na_H_Exchanger"/>
    <property type="match status" value="1"/>
</dbReference>
<keyword evidence="11 12" id="KW-0472">Membrane</keyword>
<feature type="transmembrane region" description="Helical" evidence="12">
    <location>
        <begin position="100"/>
        <end position="124"/>
    </location>
</feature>
<evidence type="ECO:0000256" key="9">
    <source>
        <dbReference type="ARBA" id="ARBA00022989"/>
    </source>
</evidence>
<evidence type="ECO:0000256" key="1">
    <source>
        <dbReference type="ARBA" id="ARBA00004127"/>
    </source>
</evidence>
<evidence type="ECO:0000256" key="6">
    <source>
        <dbReference type="ARBA" id="ARBA00022538"/>
    </source>
</evidence>
<protein>
    <submittedName>
        <fullName evidence="14">Potassium transporter</fullName>
    </submittedName>
</protein>
<evidence type="ECO:0000256" key="3">
    <source>
        <dbReference type="ARBA" id="ARBA00022448"/>
    </source>
</evidence>
<comment type="caution">
    <text evidence="14">The sequence shown here is derived from an EMBL/GenBank/DDBJ whole genome shotgun (WGS) entry which is preliminary data.</text>
</comment>